<feature type="transmembrane region" description="Helical" evidence="2">
    <location>
        <begin position="57"/>
        <end position="78"/>
    </location>
</feature>
<reference evidence="3 4" key="1">
    <citation type="submission" date="2009-08" db="EMBL/GenBank/DDBJ databases">
        <title>The Genome Sequence of Spizellomyces punctatus strain DAOM BR117.</title>
        <authorList>
            <consortium name="The Broad Institute Genome Sequencing Platform"/>
            <person name="Russ C."/>
            <person name="Cuomo C."/>
            <person name="Shea T."/>
            <person name="Young S.K."/>
            <person name="Zeng Q."/>
            <person name="Koehrsen M."/>
            <person name="Haas B."/>
            <person name="Borodovsky M."/>
            <person name="Guigo R."/>
            <person name="Alvarado L."/>
            <person name="Berlin A."/>
            <person name="Bochicchio J."/>
            <person name="Borenstein D."/>
            <person name="Chapman S."/>
            <person name="Chen Z."/>
            <person name="Engels R."/>
            <person name="Freedman E."/>
            <person name="Gellesch M."/>
            <person name="Goldberg J."/>
            <person name="Griggs A."/>
            <person name="Gujja S."/>
            <person name="Heiman D."/>
            <person name="Hepburn T."/>
            <person name="Howarth C."/>
            <person name="Jen D."/>
            <person name="Larson L."/>
            <person name="Lewis B."/>
            <person name="Mehta T."/>
            <person name="Park D."/>
            <person name="Pearson M."/>
            <person name="Roberts A."/>
            <person name="Saif S."/>
            <person name="Shenoy N."/>
            <person name="Sisk P."/>
            <person name="Stolte C."/>
            <person name="Sykes S."/>
            <person name="Thomson T."/>
            <person name="Walk T."/>
            <person name="White J."/>
            <person name="Yandava C."/>
            <person name="Burger G."/>
            <person name="Gray M.W."/>
            <person name="Holland P.W.H."/>
            <person name="King N."/>
            <person name="Lang F.B.F."/>
            <person name="Roger A.J."/>
            <person name="Ruiz-Trillo I."/>
            <person name="Lander E."/>
            <person name="Nusbaum C."/>
        </authorList>
    </citation>
    <scope>NUCLEOTIDE SEQUENCE [LARGE SCALE GENOMIC DNA]</scope>
    <source>
        <strain evidence="3 4">DAOM BR117</strain>
    </source>
</reference>
<feature type="compositionally biased region" description="Basic and acidic residues" evidence="1">
    <location>
        <begin position="320"/>
        <end position="329"/>
    </location>
</feature>
<dbReference type="InParanoid" id="A0A0L0HJQ3"/>
<sequence length="329" mass="36068">MILPSAVYWIVAERVGKMSVPGLQALHAGYALLQLLCIYFAVLAYRRSRNGAPGAIVFAVFAGLKCFDDLLVVIGPWLDASPTHHAVLRGLSAFSYFAGCLTQPSLFLVAYELCHTLHGGPKRRLLSRDQVGRIGALALTCSFATYEILDYALYSKVADSIVLRKPWGVPVYEVERGIFSASVYTRFATCLMLLAAGGCLWARTHYPWLSLLQLVVLLGQVATFHAASYQIFLDSGWDVVFSLSLAMAHFHVMGNQEEEEKFEPLLFGDDSARWYGAVEVWADGHPASSSPTRWKGKEGIVIVSQPDGGQTGNPPYTAVERGDSDRTIA</sequence>
<dbReference type="EMBL" id="KQ257455">
    <property type="protein sequence ID" value="KND01100.1"/>
    <property type="molecule type" value="Genomic_DNA"/>
</dbReference>
<evidence type="ECO:0000313" key="3">
    <source>
        <dbReference type="EMBL" id="KND01100.1"/>
    </source>
</evidence>
<feature type="transmembrane region" description="Helical" evidence="2">
    <location>
        <begin position="209"/>
        <end position="229"/>
    </location>
</feature>
<protein>
    <submittedName>
        <fullName evidence="3">Uncharacterized protein</fullName>
    </submittedName>
</protein>
<dbReference type="AlphaFoldDB" id="A0A0L0HJQ3"/>
<proteinExistence type="predicted"/>
<feature type="transmembrane region" description="Helical" evidence="2">
    <location>
        <begin position="134"/>
        <end position="154"/>
    </location>
</feature>
<feature type="transmembrane region" description="Helical" evidence="2">
    <location>
        <begin position="183"/>
        <end position="202"/>
    </location>
</feature>
<feature type="transmembrane region" description="Helical" evidence="2">
    <location>
        <begin position="93"/>
        <end position="113"/>
    </location>
</feature>
<feature type="transmembrane region" description="Helical" evidence="2">
    <location>
        <begin position="25"/>
        <end position="45"/>
    </location>
</feature>
<name>A0A0L0HJQ3_SPIPD</name>
<keyword evidence="4" id="KW-1185">Reference proteome</keyword>
<evidence type="ECO:0000256" key="1">
    <source>
        <dbReference type="SAM" id="MobiDB-lite"/>
    </source>
</evidence>
<dbReference type="GeneID" id="27687654"/>
<dbReference type="Proteomes" id="UP000053201">
    <property type="component" value="Unassembled WGS sequence"/>
</dbReference>
<accession>A0A0L0HJQ3</accession>
<keyword evidence="2" id="KW-1133">Transmembrane helix</keyword>
<keyword evidence="2" id="KW-0812">Transmembrane</keyword>
<dbReference type="RefSeq" id="XP_016609139.1">
    <property type="nucleotide sequence ID" value="XM_016752436.1"/>
</dbReference>
<evidence type="ECO:0000256" key="2">
    <source>
        <dbReference type="SAM" id="Phobius"/>
    </source>
</evidence>
<feature type="region of interest" description="Disordered" evidence="1">
    <location>
        <begin position="304"/>
        <end position="329"/>
    </location>
</feature>
<keyword evidence="2" id="KW-0472">Membrane</keyword>
<dbReference type="OrthoDB" id="2103166at2759"/>
<organism evidence="3 4">
    <name type="scientific">Spizellomyces punctatus (strain DAOM BR117)</name>
    <dbReference type="NCBI Taxonomy" id="645134"/>
    <lineage>
        <taxon>Eukaryota</taxon>
        <taxon>Fungi</taxon>
        <taxon>Fungi incertae sedis</taxon>
        <taxon>Chytridiomycota</taxon>
        <taxon>Chytridiomycota incertae sedis</taxon>
        <taxon>Chytridiomycetes</taxon>
        <taxon>Spizellomycetales</taxon>
        <taxon>Spizellomycetaceae</taxon>
        <taxon>Spizellomyces</taxon>
    </lineage>
</organism>
<evidence type="ECO:0000313" key="4">
    <source>
        <dbReference type="Proteomes" id="UP000053201"/>
    </source>
</evidence>
<dbReference type="VEuPathDB" id="FungiDB:SPPG_04190"/>
<gene>
    <name evidence="3" type="ORF">SPPG_04190</name>
</gene>